<proteinExistence type="predicted"/>
<dbReference type="InterPro" id="IPR013083">
    <property type="entry name" value="Znf_RING/FYVE/PHD"/>
</dbReference>
<dbReference type="AlphaFoldDB" id="A0A0G4H4V7"/>
<evidence type="ECO:0000256" key="4">
    <source>
        <dbReference type="PROSITE-ProRule" id="PRU00175"/>
    </source>
</evidence>
<protein>
    <recommendedName>
        <fullName evidence="6">RING-type domain-containing protein</fullName>
    </recommendedName>
</protein>
<feature type="compositionally biased region" description="Polar residues" evidence="5">
    <location>
        <begin position="134"/>
        <end position="159"/>
    </location>
</feature>
<dbReference type="InParanoid" id="A0A0G4H4V7"/>
<evidence type="ECO:0000256" key="1">
    <source>
        <dbReference type="ARBA" id="ARBA00022723"/>
    </source>
</evidence>
<keyword evidence="2 4" id="KW-0863">Zinc-finger</keyword>
<evidence type="ECO:0000259" key="6">
    <source>
        <dbReference type="PROSITE" id="PS50089"/>
    </source>
</evidence>
<dbReference type="PANTHER" id="PTHR22791:SF6">
    <property type="entry name" value="RING-TYPE DOMAIN-CONTAINING PROTEIN"/>
    <property type="match status" value="1"/>
</dbReference>
<dbReference type="PANTHER" id="PTHR22791">
    <property type="entry name" value="RING-TYPE DOMAIN-CONTAINING PROTEIN"/>
    <property type="match status" value="1"/>
</dbReference>
<dbReference type="PhylomeDB" id="A0A0G4H4V7"/>
<evidence type="ECO:0000256" key="3">
    <source>
        <dbReference type="ARBA" id="ARBA00022833"/>
    </source>
</evidence>
<keyword evidence="1" id="KW-0479">Metal-binding</keyword>
<feature type="compositionally biased region" description="Low complexity" evidence="5">
    <location>
        <begin position="96"/>
        <end position="120"/>
    </location>
</feature>
<organism evidence="7 8">
    <name type="scientific">Vitrella brassicaformis (strain CCMP3155)</name>
    <dbReference type="NCBI Taxonomy" id="1169540"/>
    <lineage>
        <taxon>Eukaryota</taxon>
        <taxon>Sar</taxon>
        <taxon>Alveolata</taxon>
        <taxon>Colpodellida</taxon>
        <taxon>Vitrellaceae</taxon>
        <taxon>Vitrella</taxon>
    </lineage>
</organism>
<feature type="domain" description="RING-type" evidence="6">
    <location>
        <begin position="22"/>
        <end position="70"/>
    </location>
</feature>
<sequence>MGGSQSARLLSASTGDDDASRCVVCIHEYDTHTGAAHTPLVLGQCGHTFCAHCVARIKGLDGSVKCPTCRAVSREDVIKKNNALVTLLEYMRPSDGTAGRQQQAGNATTTTTTAAAAAAGHVSSRVATTPHGARQTSSNGATLRQRQEGSSLSQQQPANSSSVGRRTGTSRYGYRYEVVQEGTGRVPTLFDTVKIDRIAWDDGFDGQRKACDVHGEVIRVSGRGEWKREALLAMREGEIRRITAPPRYPARFRQLRLISIE</sequence>
<dbReference type="SMART" id="SM00184">
    <property type="entry name" value="RING"/>
    <property type="match status" value="1"/>
</dbReference>
<dbReference type="InterPro" id="IPR051435">
    <property type="entry name" value="RING_finger_E3_ubiq-ligases"/>
</dbReference>
<evidence type="ECO:0000256" key="5">
    <source>
        <dbReference type="SAM" id="MobiDB-lite"/>
    </source>
</evidence>
<dbReference type="Gene3D" id="3.30.40.10">
    <property type="entry name" value="Zinc/RING finger domain, C3HC4 (zinc finger)"/>
    <property type="match status" value="1"/>
</dbReference>
<name>A0A0G4H4V7_VITBC</name>
<dbReference type="GO" id="GO:0061630">
    <property type="term" value="F:ubiquitin protein ligase activity"/>
    <property type="evidence" value="ECO:0007669"/>
    <property type="project" value="TreeGrafter"/>
</dbReference>
<gene>
    <name evidence="7" type="ORF">Vbra_1902</name>
</gene>
<dbReference type="OrthoDB" id="8062037at2759"/>
<keyword evidence="8" id="KW-1185">Reference proteome</keyword>
<dbReference type="EMBL" id="CDMY01001000">
    <property type="protein sequence ID" value="CEM38818.1"/>
    <property type="molecule type" value="Genomic_DNA"/>
</dbReference>
<accession>A0A0G4H4V7</accession>
<dbReference type="STRING" id="1169540.A0A0G4H4V7"/>
<keyword evidence="3" id="KW-0862">Zinc</keyword>
<evidence type="ECO:0000256" key="2">
    <source>
        <dbReference type="ARBA" id="ARBA00022771"/>
    </source>
</evidence>
<dbReference type="Proteomes" id="UP000041254">
    <property type="component" value="Unassembled WGS sequence"/>
</dbReference>
<dbReference type="InterPro" id="IPR017907">
    <property type="entry name" value="Znf_RING_CS"/>
</dbReference>
<dbReference type="VEuPathDB" id="CryptoDB:Vbra_1902"/>
<evidence type="ECO:0000313" key="8">
    <source>
        <dbReference type="Proteomes" id="UP000041254"/>
    </source>
</evidence>
<dbReference type="InterPro" id="IPR001841">
    <property type="entry name" value="Znf_RING"/>
</dbReference>
<dbReference type="InterPro" id="IPR027370">
    <property type="entry name" value="Znf-RING_euk"/>
</dbReference>
<dbReference type="GO" id="GO:0016567">
    <property type="term" value="P:protein ubiquitination"/>
    <property type="evidence" value="ECO:0007669"/>
    <property type="project" value="TreeGrafter"/>
</dbReference>
<dbReference type="SUPFAM" id="SSF54534">
    <property type="entry name" value="FKBP-like"/>
    <property type="match status" value="1"/>
</dbReference>
<dbReference type="PROSITE" id="PS50089">
    <property type="entry name" value="ZF_RING_2"/>
    <property type="match status" value="1"/>
</dbReference>
<dbReference type="Pfam" id="PF13445">
    <property type="entry name" value="zf-RING_UBOX"/>
    <property type="match status" value="1"/>
</dbReference>
<dbReference type="PROSITE" id="PS00518">
    <property type="entry name" value="ZF_RING_1"/>
    <property type="match status" value="1"/>
</dbReference>
<reference evidence="7 8" key="1">
    <citation type="submission" date="2014-11" db="EMBL/GenBank/DDBJ databases">
        <authorList>
            <person name="Zhu J."/>
            <person name="Qi W."/>
            <person name="Song R."/>
        </authorList>
    </citation>
    <scope>NUCLEOTIDE SEQUENCE [LARGE SCALE GENOMIC DNA]</scope>
</reference>
<dbReference type="GO" id="GO:0008270">
    <property type="term" value="F:zinc ion binding"/>
    <property type="evidence" value="ECO:0007669"/>
    <property type="project" value="UniProtKB-KW"/>
</dbReference>
<feature type="region of interest" description="Disordered" evidence="5">
    <location>
        <begin position="95"/>
        <end position="168"/>
    </location>
</feature>
<dbReference type="SUPFAM" id="SSF57850">
    <property type="entry name" value="RING/U-box"/>
    <property type="match status" value="1"/>
</dbReference>
<evidence type="ECO:0000313" key="7">
    <source>
        <dbReference type="EMBL" id="CEM38818.1"/>
    </source>
</evidence>